<dbReference type="GO" id="GO:0006355">
    <property type="term" value="P:regulation of DNA-templated transcription"/>
    <property type="evidence" value="ECO:0007669"/>
    <property type="project" value="InterPro"/>
</dbReference>
<dbReference type="InterPro" id="IPR016032">
    <property type="entry name" value="Sig_transdc_resp-reg_C-effctor"/>
</dbReference>
<keyword evidence="2" id="KW-0238">DNA-binding</keyword>
<feature type="domain" description="HTH luxR-type" evidence="4">
    <location>
        <begin position="797"/>
        <end position="861"/>
    </location>
</feature>
<keyword evidence="6" id="KW-1185">Reference proteome</keyword>
<dbReference type="Gene3D" id="1.10.10.10">
    <property type="entry name" value="Winged helix-like DNA-binding domain superfamily/Winged helix DNA-binding domain"/>
    <property type="match status" value="1"/>
</dbReference>
<dbReference type="Proteomes" id="UP000581206">
    <property type="component" value="Unassembled WGS sequence"/>
</dbReference>
<evidence type="ECO:0000256" key="3">
    <source>
        <dbReference type="ARBA" id="ARBA00023163"/>
    </source>
</evidence>
<dbReference type="PANTHER" id="PTHR44688:SF16">
    <property type="entry name" value="DNA-BINDING TRANSCRIPTIONAL ACTIVATOR DEVR_DOSR"/>
    <property type="match status" value="1"/>
</dbReference>
<evidence type="ECO:0000256" key="2">
    <source>
        <dbReference type="ARBA" id="ARBA00023125"/>
    </source>
</evidence>
<dbReference type="PANTHER" id="PTHR44688">
    <property type="entry name" value="DNA-BINDING TRANSCRIPTIONAL ACTIVATOR DEVR_DOSR"/>
    <property type="match status" value="1"/>
</dbReference>
<name>A0A7X6QZK1_9CELL</name>
<dbReference type="PROSITE" id="PS50043">
    <property type="entry name" value="HTH_LUXR_2"/>
    <property type="match status" value="1"/>
</dbReference>
<dbReference type="SMART" id="SM00421">
    <property type="entry name" value="HTH_LUXR"/>
    <property type="match status" value="1"/>
</dbReference>
<dbReference type="GO" id="GO:0003677">
    <property type="term" value="F:DNA binding"/>
    <property type="evidence" value="ECO:0007669"/>
    <property type="project" value="UniProtKB-KW"/>
</dbReference>
<dbReference type="InterPro" id="IPR036388">
    <property type="entry name" value="WH-like_DNA-bd_sf"/>
</dbReference>
<dbReference type="SUPFAM" id="SSF46894">
    <property type="entry name" value="C-terminal effector domain of the bipartite response regulators"/>
    <property type="match status" value="1"/>
</dbReference>
<comment type="caution">
    <text evidence="5">The sequence shown here is derived from an EMBL/GenBank/DDBJ whole genome shotgun (WGS) entry which is preliminary data.</text>
</comment>
<evidence type="ECO:0000313" key="5">
    <source>
        <dbReference type="EMBL" id="NKY23197.1"/>
    </source>
</evidence>
<organism evidence="5 6">
    <name type="scientific">Cellulomonas denverensis</name>
    <dbReference type="NCBI Taxonomy" id="264297"/>
    <lineage>
        <taxon>Bacteria</taxon>
        <taxon>Bacillati</taxon>
        <taxon>Actinomycetota</taxon>
        <taxon>Actinomycetes</taxon>
        <taxon>Micrococcales</taxon>
        <taxon>Cellulomonadaceae</taxon>
        <taxon>Cellulomonas</taxon>
    </lineage>
</organism>
<evidence type="ECO:0000313" key="6">
    <source>
        <dbReference type="Proteomes" id="UP000581206"/>
    </source>
</evidence>
<gene>
    <name evidence="5" type="ORF">HGA03_11045</name>
</gene>
<proteinExistence type="predicted"/>
<keyword evidence="3" id="KW-0804">Transcription</keyword>
<evidence type="ECO:0000256" key="1">
    <source>
        <dbReference type="ARBA" id="ARBA00023015"/>
    </source>
</evidence>
<dbReference type="Pfam" id="PF00196">
    <property type="entry name" value="GerE"/>
    <property type="match status" value="1"/>
</dbReference>
<keyword evidence="1" id="KW-0805">Transcription regulation</keyword>
<protein>
    <recommendedName>
        <fullName evidence="4">HTH luxR-type domain-containing protein</fullName>
    </recommendedName>
</protein>
<dbReference type="InterPro" id="IPR000792">
    <property type="entry name" value="Tscrpt_reg_LuxR_C"/>
</dbReference>
<dbReference type="CDD" id="cd06170">
    <property type="entry name" value="LuxR_C_like"/>
    <property type="match status" value="1"/>
</dbReference>
<evidence type="ECO:0000259" key="4">
    <source>
        <dbReference type="PROSITE" id="PS50043"/>
    </source>
</evidence>
<accession>A0A7X6QZK1</accession>
<dbReference type="SUPFAM" id="SSF52540">
    <property type="entry name" value="P-loop containing nucleoside triphosphate hydrolases"/>
    <property type="match status" value="1"/>
</dbReference>
<reference evidence="5 6" key="1">
    <citation type="submission" date="2020-04" db="EMBL/GenBank/DDBJ databases">
        <title>MicrobeNet Type strains.</title>
        <authorList>
            <person name="Nicholson A.C."/>
        </authorList>
    </citation>
    <scope>NUCLEOTIDE SEQUENCE [LARGE SCALE GENOMIC DNA]</scope>
    <source>
        <strain evidence="5 6">ATCC BAA-788</strain>
    </source>
</reference>
<dbReference type="AlphaFoldDB" id="A0A7X6QZK1"/>
<dbReference type="PRINTS" id="PR00038">
    <property type="entry name" value="HTHLUXR"/>
</dbReference>
<sequence>MRNAEVHRIVDLALRRRSVRVVGGRWTGRTTTLRAVHRALSEAGRETYHVSCTPGVPAFESLRMSLPPRVSGLLDAGPPAFSEVYTVLRDYLTGDERVVLLDDADVLDEASRGVITLLHKHLGTAIIATTLPARSEDDGGAWLASTSHPLVQLHLGGLGLEETHQLLSQRADGPVSPQVAARIHSDSAGVPGLALAILDGAIGHGAIRMVGDTWTGDSVWSPEVQGVYATYLAGYRPEVREAVEILAAAGAVPSGLATALVGADLLDELNAAELVQAVPAGPDYLIALDPPGLADYVDRKRMTGRQRRLLTEAIGRVLTGPWTMDEDTTRLIARMKGRLSEGTDLATYPGRQPPEGPEYIGGIFAQTFDADVAAATVHWRADRQVRTAVPLLRVLLSGTRDRLAIHRVFAETDVNSDVDSFDYVEFAYYRARWLLGEGLSAEQMEAQLTATLPDGIVYREALSSLLYTLHVEFDRLPGDYARVLAPRCAGDGLDAAAARVALAACHVVAGRADEAHAILDVDRADWPRFLVDSADWLTGLALYARGDFTEGFALGRGMAERATARLSRPLYVAACVVSAFDLGARLELGAARSQLLPVLSSGAMAGTLVLPPDRSIPVLLASLSIYVQHRSVSSGLVDLAAGDNGCGEAMPFASRTWVAALELYAHGRLDECAELLDGTIRQLRERGYALAADTTEMNRLLLRYDARRAEAFTESARRIGGPLYVSYLQAKRAMVDQDPEALSAVAATLKESGSAQAVTSYLTAAGMFADRNDFDAANAARAAARALQQERHLQPARQAGIEHLTDREWEVVHLVARGWPNGDIAEKLFLSRRTVESHIYSIRRKTGAASRAAVGNLDRYGPAGAIAG</sequence>
<dbReference type="InterPro" id="IPR027417">
    <property type="entry name" value="P-loop_NTPase"/>
</dbReference>
<dbReference type="RefSeq" id="WP_168630303.1">
    <property type="nucleotide sequence ID" value="NZ_BONL01000023.1"/>
</dbReference>
<dbReference type="EMBL" id="JAAXOX010000004">
    <property type="protein sequence ID" value="NKY23197.1"/>
    <property type="molecule type" value="Genomic_DNA"/>
</dbReference>
<dbReference type="PROSITE" id="PS00622">
    <property type="entry name" value="HTH_LUXR_1"/>
    <property type="match status" value="1"/>
</dbReference>